<evidence type="ECO:0000256" key="1">
    <source>
        <dbReference type="SAM" id="MobiDB-lite"/>
    </source>
</evidence>
<feature type="region of interest" description="Disordered" evidence="1">
    <location>
        <begin position="1"/>
        <end position="61"/>
    </location>
</feature>
<protein>
    <submittedName>
        <fullName evidence="2">Uncharacterized protein</fullName>
    </submittedName>
</protein>
<dbReference type="Proteomes" id="UP000439780">
    <property type="component" value="Unassembled WGS sequence"/>
</dbReference>
<feature type="compositionally biased region" description="Basic and acidic residues" evidence="1">
    <location>
        <begin position="41"/>
        <end position="54"/>
    </location>
</feature>
<dbReference type="RefSeq" id="WP_160753387.1">
    <property type="nucleotide sequence ID" value="NZ_WTYA01000006.1"/>
</dbReference>
<dbReference type="AlphaFoldDB" id="A0A845AKN0"/>
<gene>
    <name evidence="2" type="ORF">GRI58_09705</name>
</gene>
<sequence>MSNPDPTKPTPNDEKFKPQNVADPKATVNPPTADGDNPADTDGKNVARGSEPETRNSSNSR</sequence>
<keyword evidence="3" id="KW-1185">Reference proteome</keyword>
<evidence type="ECO:0000313" key="3">
    <source>
        <dbReference type="Proteomes" id="UP000439780"/>
    </source>
</evidence>
<reference evidence="2 3" key="1">
    <citation type="submission" date="2019-12" db="EMBL/GenBank/DDBJ databases">
        <title>Genomic-based taxomic classification of the family Erythrobacteraceae.</title>
        <authorList>
            <person name="Xu L."/>
        </authorList>
    </citation>
    <scope>NUCLEOTIDE SEQUENCE [LARGE SCALE GENOMIC DNA]</scope>
    <source>
        <strain evidence="2 3">KEMB 9005-328</strain>
    </source>
</reference>
<comment type="caution">
    <text evidence="2">The sequence shown here is derived from an EMBL/GenBank/DDBJ whole genome shotgun (WGS) entry which is preliminary data.</text>
</comment>
<organism evidence="2 3">
    <name type="scientific">Qipengyuania algicida</name>
    <dbReference type="NCBI Taxonomy" id="1836209"/>
    <lineage>
        <taxon>Bacteria</taxon>
        <taxon>Pseudomonadati</taxon>
        <taxon>Pseudomonadota</taxon>
        <taxon>Alphaproteobacteria</taxon>
        <taxon>Sphingomonadales</taxon>
        <taxon>Erythrobacteraceae</taxon>
        <taxon>Qipengyuania</taxon>
    </lineage>
</organism>
<accession>A0A845AKN0</accession>
<dbReference type="EMBL" id="WTYA01000006">
    <property type="protein sequence ID" value="MXP29096.1"/>
    <property type="molecule type" value="Genomic_DNA"/>
</dbReference>
<proteinExistence type="predicted"/>
<name>A0A845AKN0_9SPHN</name>
<dbReference type="OrthoDB" id="7428813at2"/>
<evidence type="ECO:0000313" key="2">
    <source>
        <dbReference type="EMBL" id="MXP29096.1"/>
    </source>
</evidence>